<dbReference type="PANTHER" id="PTHR43682">
    <property type="entry name" value="LACTATE UTILIZATION PROTEIN C"/>
    <property type="match status" value="1"/>
</dbReference>
<gene>
    <name evidence="2" type="ORF">METZ01_LOCUS9500</name>
</gene>
<protein>
    <recommendedName>
        <fullName evidence="1">LUD domain-containing protein</fullName>
    </recommendedName>
</protein>
<evidence type="ECO:0000313" key="2">
    <source>
        <dbReference type="EMBL" id="SUZ56646.1"/>
    </source>
</evidence>
<dbReference type="SUPFAM" id="SSF100950">
    <property type="entry name" value="NagB/RpiA/CoA transferase-like"/>
    <property type="match status" value="1"/>
</dbReference>
<reference evidence="2" key="1">
    <citation type="submission" date="2018-05" db="EMBL/GenBank/DDBJ databases">
        <authorList>
            <person name="Lanie J.A."/>
            <person name="Ng W.-L."/>
            <person name="Kazmierczak K.M."/>
            <person name="Andrzejewski T.M."/>
            <person name="Davidsen T.M."/>
            <person name="Wayne K.J."/>
            <person name="Tettelin H."/>
            <person name="Glass J.I."/>
            <person name="Rusch D."/>
            <person name="Podicherti R."/>
            <person name="Tsui H.-C.T."/>
            <person name="Winkler M.E."/>
        </authorList>
    </citation>
    <scope>NUCLEOTIDE SEQUENCE</scope>
</reference>
<feature type="non-terminal residue" evidence="2">
    <location>
        <position position="1"/>
    </location>
</feature>
<organism evidence="2">
    <name type="scientific">marine metagenome</name>
    <dbReference type="NCBI Taxonomy" id="408172"/>
    <lineage>
        <taxon>unclassified sequences</taxon>
        <taxon>metagenomes</taxon>
        <taxon>ecological metagenomes</taxon>
    </lineage>
</organism>
<proteinExistence type="predicted"/>
<accession>A0A381NPW6</accession>
<dbReference type="Gene3D" id="3.40.50.10420">
    <property type="entry name" value="NagB/RpiA/CoA transferase-like"/>
    <property type="match status" value="1"/>
</dbReference>
<dbReference type="InterPro" id="IPR003741">
    <property type="entry name" value="LUD_dom"/>
</dbReference>
<dbReference type="InterPro" id="IPR037171">
    <property type="entry name" value="NagB/RpiA_transferase-like"/>
</dbReference>
<dbReference type="InterPro" id="IPR024185">
    <property type="entry name" value="FTHF_cligase-like_sf"/>
</dbReference>
<sequence length="207" mass="23130">VRDSLTGGKERSSATREIIQERIQSARLQVQPSITGDLLERYCDKHVAVHGTFDRLTGTTGIIDALDHYLQKHELTPELITGAGAILDGLDWPDGWQVERRPAGVLDRIVISEAFAGIAETGTLVFLSTPQTPTSHLFLGEDHLVVLDTSRIIRHQEEVWQWLRSEYSTFPRTVNLITGPSKTGDVEQTIEYGAHGPRRIHVFLIDT</sequence>
<evidence type="ECO:0000259" key="1">
    <source>
        <dbReference type="Pfam" id="PF02589"/>
    </source>
</evidence>
<dbReference type="Pfam" id="PF02589">
    <property type="entry name" value="LUD_dom"/>
    <property type="match status" value="1"/>
</dbReference>
<name>A0A381NPW6_9ZZZZ</name>
<dbReference type="AlphaFoldDB" id="A0A381NPW6"/>
<feature type="domain" description="LUD" evidence="1">
    <location>
        <begin position="108"/>
        <end position="205"/>
    </location>
</feature>
<dbReference type="EMBL" id="UINC01000515">
    <property type="protein sequence ID" value="SUZ56646.1"/>
    <property type="molecule type" value="Genomic_DNA"/>
</dbReference>
<dbReference type="PANTHER" id="PTHR43682:SF1">
    <property type="entry name" value="LACTATE UTILIZATION PROTEIN C"/>
    <property type="match status" value="1"/>
</dbReference>